<evidence type="ECO:0000256" key="6">
    <source>
        <dbReference type="ARBA" id="ARBA00023004"/>
    </source>
</evidence>
<keyword evidence="2" id="KW-0575">Peroxidase</keyword>
<dbReference type="InParanoid" id="A0A067PTQ8"/>
<gene>
    <name evidence="9" type="ORF">JAAARDRAFT_135350</name>
</gene>
<dbReference type="AlphaFoldDB" id="A0A067PTQ8"/>
<evidence type="ECO:0000313" key="10">
    <source>
        <dbReference type="Proteomes" id="UP000027265"/>
    </source>
</evidence>
<keyword evidence="5" id="KW-0560">Oxidoreductase</keyword>
<dbReference type="InterPro" id="IPR000028">
    <property type="entry name" value="Chloroperoxidase"/>
</dbReference>
<dbReference type="Pfam" id="PF01328">
    <property type="entry name" value="Peroxidase_2"/>
    <property type="match status" value="1"/>
</dbReference>
<proteinExistence type="inferred from homology"/>
<evidence type="ECO:0000313" key="9">
    <source>
        <dbReference type="EMBL" id="KDQ54672.1"/>
    </source>
</evidence>
<dbReference type="EMBL" id="KL197728">
    <property type="protein sequence ID" value="KDQ54672.1"/>
    <property type="molecule type" value="Genomic_DNA"/>
</dbReference>
<dbReference type="GO" id="GO:0004601">
    <property type="term" value="F:peroxidase activity"/>
    <property type="evidence" value="ECO:0007669"/>
    <property type="project" value="UniProtKB-KW"/>
</dbReference>
<comment type="cofactor">
    <cofactor evidence="1">
        <name>heme b</name>
        <dbReference type="ChEBI" id="CHEBI:60344"/>
    </cofactor>
</comment>
<dbReference type="SUPFAM" id="SSF47571">
    <property type="entry name" value="Cloroperoxidase"/>
    <property type="match status" value="1"/>
</dbReference>
<dbReference type="HOGENOM" id="CLU_050230_5_1_1"/>
<name>A0A067PTQ8_9AGAM</name>
<evidence type="ECO:0000256" key="1">
    <source>
        <dbReference type="ARBA" id="ARBA00001970"/>
    </source>
</evidence>
<evidence type="ECO:0000259" key="8">
    <source>
        <dbReference type="PROSITE" id="PS51405"/>
    </source>
</evidence>
<dbReference type="OrthoDB" id="407298at2759"/>
<feature type="domain" description="Heme haloperoxidase family profile" evidence="8">
    <location>
        <begin position="7"/>
        <end position="217"/>
    </location>
</feature>
<dbReference type="PANTHER" id="PTHR33577">
    <property type="entry name" value="STERIGMATOCYSTIN BIOSYNTHESIS PEROXIDASE STCC-RELATED"/>
    <property type="match status" value="1"/>
</dbReference>
<dbReference type="PROSITE" id="PS51405">
    <property type="entry name" value="HEME_HALOPEROXIDASE"/>
    <property type="match status" value="1"/>
</dbReference>
<protein>
    <recommendedName>
        <fullName evidence="8">Heme haloperoxidase family profile domain-containing protein</fullName>
    </recommendedName>
</protein>
<dbReference type="STRING" id="933084.A0A067PTQ8"/>
<dbReference type="GO" id="GO:0046872">
    <property type="term" value="F:metal ion binding"/>
    <property type="evidence" value="ECO:0007669"/>
    <property type="project" value="UniProtKB-KW"/>
</dbReference>
<dbReference type="InterPro" id="IPR036851">
    <property type="entry name" value="Chloroperoxidase-like_sf"/>
</dbReference>
<keyword evidence="4" id="KW-0479">Metal-binding</keyword>
<evidence type="ECO:0000256" key="7">
    <source>
        <dbReference type="ARBA" id="ARBA00025795"/>
    </source>
</evidence>
<keyword evidence="3" id="KW-0349">Heme</keyword>
<organism evidence="9 10">
    <name type="scientific">Jaapia argillacea MUCL 33604</name>
    <dbReference type="NCBI Taxonomy" id="933084"/>
    <lineage>
        <taxon>Eukaryota</taxon>
        <taxon>Fungi</taxon>
        <taxon>Dikarya</taxon>
        <taxon>Basidiomycota</taxon>
        <taxon>Agaricomycotina</taxon>
        <taxon>Agaricomycetes</taxon>
        <taxon>Agaricomycetidae</taxon>
        <taxon>Jaapiales</taxon>
        <taxon>Jaapiaceae</taxon>
        <taxon>Jaapia</taxon>
    </lineage>
</organism>
<dbReference type="Gene3D" id="1.10.489.10">
    <property type="entry name" value="Chloroperoxidase-like"/>
    <property type="match status" value="1"/>
</dbReference>
<keyword evidence="10" id="KW-1185">Reference proteome</keyword>
<dbReference type="Proteomes" id="UP000027265">
    <property type="component" value="Unassembled WGS sequence"/>
</dbReference>
<comment type="similarity">
    <text evidence="7">Belongs to the chloroperoxidase family.</text>
</comment>
<sequence>MSTPGNLGHEFRAAGVGDSRAPCPALNTLANHGYLPRDGKNITFSALVSSLGEVYNLSYPLSTILALSGIATCGSLLTLKLESLSDLALHNAIEHDASLVHADATPGSKYAPTGVDKKLLEALLAACPHNIDGFRLEDLAGARVRREGLLPPGKKLSGIHAEIGRGEAGLTWLLMRDDVTDGGVVPKERLEQWYGEERIPDGWRKPNEVVGLVDARKASAKVGVIMAAMQKGGEGQAQTET</sequence>
<evidence type="ECO:0000256" key="5">
    <source>
        <dbReference type="ARBA" id="ARBA00023002"/>
    </source>
</evidence>
<evidence type="ECO:0000256" key="3">
    <source>
        <dbReference type="ARBA" id="ARBA00022617"/>
    </source>
</evidence>
<accession>A0A067PTQ8</accession>
<reference evidence="10" key="1">
    <citation type="journal article" date="2014" name="Proc. Natl. Acad. Sci. U.S.A.">
        <title>Extensive sampling of basidiomycete genomes demonstrates inadequacy of the white-rot/brown-rot paradigm for wood decay fungi.</title>
        <authorList>
            <person name="Riley R."/>
            <person name="Salamov A.A."/>
            <person name="Brown D.W."/>
            <person name="Nagy L.G."/>
            <person name="Floudas D."/>
            <person name="Held B.W."/>
            <person name="Levasseur A."/>
            <person name="Lombard V."/>
            <person name="Morin E."/>
            <person name="Otillar R."/>
            <person name="Lindquist E.A."/>
            <person name="Sun H."/>
            <person name="LaButti K.M."/>
            <person name="Schmutz J."/>
            <person name="Jabbour D."/>
            <person name="Luo H."/>
            <person name="Baker S.E."/>
            <person name="Pisabarro A.G."/>
            <person name="Walton J.D."/>
            <person name="Blanchette R.A."/>
            <person name="Henrissat B."/>
            <person name="Martin F."/>
            <person name="Cullen D."/>
            <person name="Hibbett D.S."/>
            <person name="Grigoriev I.V."/>
        </authorList>
    </citation>
    <scope>NUCLEOTIDE SEQUENCE [LARGE SCALE GENOMIC DNA]</scope>
    <source>
        <strain evidence="10">MUCL 33604</strain>
    </source>
</reference>
<evidence type="ECO:0000256" key="2">
    <source>
        <dbReference type="ARBA" id="ARBA00022559"/>
    </source>
</evidence>
<dbReference type="PANTHER" id="PTHR33577:SF9">
    <property type="entry name" value="PEROXIDASE STCC"/>
    <property type="match status" value="1"/>
</dbReference>
<keyword evidence="6" id="KW-0408">Iron</keyword>
<evidence type="ECO:0000256" key="4">
    <source>
        <dbReference type="ARBA" id="ARBA00022723"/>
    </source>
</evidence>